<name>A0AAE1GHB3_PETCI</name>
<organism evidence="1 2">
    <name type="scientific">Petrolisthes cinctipes</name>
    <name type="common">Flat porcelain crab</name>
    <dbReference type="NCBI Taxonomy" id="88211"/>
    <lineage>
        <taxon>Eukaryota</taxon>
        <taxon>Metazoa</taxon>
        <taxon>Ecdysozoa</taxon>
        <taxon>Arthropoda</taxon>
        <taxon>Crustacea</taxon>
        <taxon>Multicrustacea</taxon>
        <taxon>Malacostraca</taxon>
        <taxon>Eumalacostraca</taxon>
        <taxon>Eucarida</taxon>
        <taxon>Decapoda</taxon>
        <taxon>Pleocyemata</taxon>
        <taxon>Anomura</taxon>
        <taxon>Galatheoidea</taxon>
        <taxon>Porcellanidae</taxon>
        <taxon>Petrolisthes</taxon>
    </lineage>
</organism>
<evidence type="ECO:0000313" key="2">
    <source>
        <dbReference type="Proteomes" id="UP001286313"/>
    </source>
</evidence>
<gene>
    <name evidence="1" type="ORF">Pcinc_002909</name>
</gene>
<comment type="caution">
    <text evidence="1">The sequence shown here is derived from an EMBL/GenBank/DDBJ whole genome shotgun (WGS) entry which is preliminary data.</text>
</comment>
<sequence length="55" mass="6484">MLKEVGDENPRLTSVLPEQDTHLSRELAKMLLVIKVPRRVKAGKEESKWWLQRKD</sequence>
<dbReference type="Proteomes" id="UP001286313">
    <property type="component" value="Unassembled WGS sequence"/>
</dbReference>
<dbReference type="AlphaFoldDB" id="A0AAE1GHB3"/>
<dbReference type="EMBL" id="JAWQEG010000217">
    <property type="protein sequence ID" value="KAK3893278.1"/>
    <property type="molecule type" value="Genomic_DNA"/>
</dbReference>
<accession>A0AAE1GHB3</accession>
<evidence type="ECO:0000313" key="1">
    <source>
        <dbReference type="EMBL" id="KAK3893278.1"/>
    </source>
</evidence>
<reference evidence="1" key="1">
    <citation type="submission" date="2023-10" db="EMBL/GenBank/DDBJ databases">
        <title>Genome assemblies of two species of porcelain crab, Petrolisthes cinctipes and Petrolisthes manimaculis (Anomura: Porcellanidae).</title>
        <authorList>
            <person name="Angst P."/>
        </authorList>
    </citation>
    <scope>NUCLEOTIDE SEQUENCE</scope>
    <source>
        <strain evidence="1">PB745_01</strain>
        <tissue evidence="1">Gill</tissue>
    </source>
</reference>
<protein>
    <submittedName>
        <fullName evidence="1">Uncharacterized protein</fullName>
    </submittedName>
</protein>
<proteinExistence type="predicted"/>
<keyword evidence="2" id="KW-1185">Reference proteome</keyword>